<dbReference type="SMART" id="SM00498">
    <property type="entry name" value="FH2"/>
    <property type="match status" value="1"/>
</dbReference>
<evidence type="ECO:0000259" key="6">
    <source>
        <dbReference type="PROSITE" id="PS51444"/>
    </source>
</evidence>
<dbReference type="GO" id="GO:0008360">
    <property type="term" value="P:regulation of cell shape"/>
    <property type="evidence" value="ECO:0007669"/>
    <property type="project" value="TreeGrafter"/>
</dbReference>
<feature type="region of interest" description="Disordered" evidence="3">
    <location>
        <begin position="474"/>
        <end position="538"/>
    </location>
</feature>
<dbReference type="InterPro" id="IPR042201">
    <property type="entry name" value="FH2_Formin_sf"/>
</dbReference>
<dbReference type="InterPro" id="IPR011989">
    <property type="entry name" value="ARM-like"/>
</dbReference>
<dbReference type="Gene3D" id="1.25.10.10">
    <property type="entry name" value="Leucine-rich Repeat Variant"/>
    <property type="match status" value="2"/>
</dbReference>
<feature type="domain" description="GBD/FH3" evidence="5">
    <location>
        <begin position="1"/>
        <end position="431"/>
    </location>
</feature>
<dbReference type="InterPro" id="IPR010473">
    <property type="entry name" value="GTPase-bd"/>
</dbReference>
<dbReference type="InterPro" id="IPR015425">
    <property type="entry name" value="FH2_Formin"/>
</dbReference>
<dbReference type="Proteomes" id="UP000838756">
    <property type="component" value="Unassembled WGS sequence"/>
</dbReference>
<dbReference type="Gene3D" id="1.20.58.2220">
    <property type="entry name" value="Formin, FH2 domain"/>
    <property type="match status" value="1"/>
</dbReference>
<feature type="compositionally biased region" description="Pro residues" evidence="3">
    <location>
        <begin position="488"/>
        <end position="531"/>
    </location>
</feature>
<dbReference type="PROSITE" id="PS51444">
    <property type="entry name" value="FH2"/>
    <property type="match status" value="1"/>
</dbReference>
<reference evidence="7" key="1">
    <citation type="submission" date="2022-03" db="EMBL/GenBank/DDBJ databases">
        <authorList>
            <person name="Lindestad O."/>
        </authorList>
    </citation>
    <scope>NUCLEOTIDE SEQUENCE</scope>
</reference>
<evidence type="ECO:0000313" key="7">
    <source>
        <dbReference type="EMBL" id="CAH2229887.1"/>
    </source>
</evidence>
<feature type="coiled-coil region" evidence="2">
    <location>
        <begin position="350"/>
        <end position="426"/>
    </location>
</feature>
<keyword evidence="2" id="KW-0175">Coiled coil</keyword>
<evidence type="ECO:0000259" key="5">
    <source>
        <dbReference type="PROSITE" id="PS51232"/>
    </source>
</evidence>
<keyword evidence="8" id="KW-1185">Reference proteome</keyword>
<dbReference type="Pfam" id="PF02181">
    <property type="entry name" value="FH2"/>
    <property type="match status" value="1"/>
</dbReference>
<dbReference type="PROSITE" id="PS51232">
    <property type="entry name" value="GBD_FH3"/>
    <property type="match status" value="1"/>
</dbReference>
<dbReference type="OrthoDB" id="1668162at2759"/>
<dbReference type="InterPro" id="IPR010472">
    <property type="entry name" value="FH3_dom"/>
</dbReference>
<dbReference type="SMART" id="SM01139">
    <property type="entry name" value="Drf_FH3"/>
    <property type="match status" value="1"/>
</dbReference>
<dbReference type="GO" id="GO:0051015">
    <property type="term" value="F:actin filament binding"/>
    <property type="evidence" value="ECO:0007669"/>
    <property type="project" value="TreeGrafter"/>
</dbReference>
<dbReference type="SUPFAM" id="SSF101447">
    <property type="entry name" value="Formin homology 2 domain (FH2 domain)"/>
    <property type="match status" value="1"/>
</dbReference>
<comment type="caution">
    <text evidence="7">The sequence shown here is derived from an EMBL/GenBank/DDBJ whole genome shotgun (WGS) entry which is preliminary data.</text>
</comment>
<feature type="domain" description="FH2" evidence="6">
    <location>
        <begin position="545"/>
        <end position="941"/>
    </location>
</feature>
<feature type="region of interest" description="Disordered" evidence="3">
    <location>
        <begin position="1000"/>
        <end position="1020"/>
    </location>
</feature>
<dbReference type="InterPro" id="IPR043592">
    <property type="entry name" value="FMNL_animal"/>
</dbReference>
<gene>
    <name evidence="7" type="primary">jg8263</name>
    <name evidence="7" type="ORF">PAEG_LOCUS9175</name>
</gene>
<evidence type="ECO:0000256" key="3">
    <source>
        <dbReference type="SAM" id="MobiDB-lite"/>
    </source>
</evidence>
<dbReference type="AlphaFoldDB" id="A0A8S4R1T6"/>
<dbReference type="PANTHER" id="PTHR45857:SF4">
    <property type="entry name" value="FORMIN-LIKE PROTEIN"/>
    <property type="match status" value="1"/>
</dbReference>
<evidence type="ECO:0000256" key="2">
    <source>
        <dbReference type="SAM" id="Coils"/>
    </source>
</evidence>
<dbReference type="GO" id="GO:0016477">
    <property type="term" value="P:cell migration"/>
    <property type="evidence" value="ECO:0007669"/>
    <property type="project" value="TreeGrafter"/>
</dbReference>
<comment type="similarity">
    <text evidence="1">Belongs to the formin homology family.</text>
</comment>
<evidence type="ECO:0000313" key="8">
    <source>
        <dbReference type="Proteomes" id="UP000838756"/>
    </source>
</evidence>
<organism evidence="7 8">
    <name type="scientific">Pararge aegeria aegeria</name>
    <dbReference type="NCBI Taxonomy" id="348720"/>
    <lineage>
        <taxon>Eukaryota</taxon>
        <taxon>Metazoa</taxon>
        <taxon>Ecdysozoa</taxon>
        <taxon>Arthropoda</taxon>
        <taxon>Hexapoda</taxon>
        <taxon>Insecta</taxon>
        <taxon>Pterygota</taxon>
        <taxon>Neoptera</taxon>
        <taxon>Endopterygota</taxon>
        <taxon>Lepidoptera</taxon>
        <taxon>Glossata</taxon>
        <taxon>Ditrysia</taxon>
        <taxon>Papilionoidea</taxon>
        <taxon>Nymphalidae</taxon>
        <taxon>Satyrinae</taxon>
        <taxon>Satyrini</taxon>
        <taxon>Parargina</taxon>
        <taxon>Pararge</taxon>
    </lineage>
</organism>
<dbReference type="Pfam" id="PF06371">
    <property type="entry name" value="Drf_GBD"/>
    <property type="match status" value="2"/>
</dbReference>
<dbReference type="PANTHER" id="PTHR45857">
    <property type="entry name" value="FORMIN-LIKE PROTEIN"/>
    <property type="match status" value="1"/>
</dbReference>
<sequence>MDLPPDKAKLLRNYDLEKKWEIICDQDMVQAKDAPAHYLNKLRTYLDPKASRSHRKRKMVGDSTSTQVLRDLEISLRTNHIEWVREFLNEQNQGLDVLIDYLSFRLSMMRHEQRIALARSHSSDAINQVNTTTSDCSAPTDISGTLSATWRRRARSADSDGETIGSPAAARKRTRHAARLNMGASTDDIHVCIMCMRAIMNNKYGFNMVIQHREAINSIALSLVHHSLRTKALVLELLAAICLVKGGHQIILSAFDNFKEVVGEPRRFHTLMEYFMNYDSFHIEFMVACMQFVNIIVHSVEDMNFRVHLQYEFTALKLDYYLERLRQCESEDLQVQISAYLDNVFDVAALMEDSETKTAALEKVNDLEDELGHAHERLAALEREAITKQATLEAELAQIRHERDQLAEARRQVVEEVSTLRRAQQDSRNRQSMLESKVQELESLTKSLPRGASMGAISTHALCNGTVNGHVSPPITLTNGDVHSHTLPTPPAPPPATLIPPPPPPAPLPPPPPPPPSLAPPPPAPPAPPAPGLMLPPQHTDAMTIKRKVDTKYKLPTLNWIALKPNQVRGTIFNELDEERPRRRINFAEFEEKFRIGGAGGGVAHVPDDTLASFPSKRFRRPDTVSLLEHARLRNIAISRRKLDTPVEKVITAIHTLDLKQLPLESVEILQRMVPTEAEQKAYKEYVSEKKNINQLTEEDKFLMQLAKVERISAKLSIMSYMGNFYDNIHLITPQIHAIISGSSSVKSSHKLRNVLEIILAFGNYLNSSKRGPAYGFKLQSLDTLMDTKSTDKRVSLLHYIVATIRQNFPELLNFDSELMYIDKAAQVSLENVVADVCELERGMEAARREAEARGAAHVLRDFVANAVDKLRRLRAETKHAQDSFAACVEYFGEAPRSCDANAFFSLLVRFTRAFKQADMENEQRRRLEAAAHADNLDPNKAKLSQKKQQEAVINELKTKSQAVGEKKLLHQDEVYNGALEDILHGLRSEPYRRADAVRRSHRRRINSHRLSKGMEELDV</sequence>
<feature type="compositionally biased region" description="Basic residues" evidence="3">
    <location>
        <begin position="1000"/>
        <end position="1012"/>
    </location>
</feature>
<dbReference type="Pfam" id="PF06367">
    <property type="entry name" value="Drf_FH3"/>
    <property type="match status" value="1"/>
</dbReference>
<feature type="region of interest" description="Disordered" evidence="3">
    <location>
        <begin position="151"/>
        <end position="177"/>
    </location>
</feature>
<protein>
    <submittedName>
        <fullName evidence="7">Jg8263 protein</fullName>
    </submittedName>
</protein>
<dbReference type="InterPro" id="IPR016024">
    <property type="entry name" value="ARM-type_fold"/>
</dbReference>
<dbReference type="InterPro" id="IPR014767">
    <property type="entry name" value="DAD_dom"/>
</dbReference>
<name>A0A8S4R1T6_9NEOP</name>
<accession>A0A8S4R1T6</accession>
<feature type="domain" description="DAD" evidence="4">
    <location>
        <begin position="973"/>
        <end position="1006"/>
    </location>
</feature>
<dbReference type="GO" id="GO:0030866">
    <property type="term" value="P:cortical actin cytoskeleton organization"/>
    <property type="evidence" value="ECO:0007669"/>
    <property type="project" value="TreeGrafter"/>
</dbReference>
<dbReference type="InterPro" id="IPR014768">
    <property type="entry name" value="GBD/FH3_dom"/>
</dbReference>
<dbReference type="PROSITE" id="PS51231">
    <property type="entry name" value="DAD"/>
    <property type="match status" value="1"/>
</dbReference>
<dbReference type="GO" id="GO:0031267">
    <property type="term" value="F:small GTPase binding"/>
    <property type="evidence" value="ECO:0007669"/>
    <property type="project" value="InterPro"/>
</dbReference>
<dbReference type="SUPFAM" id="SSF48371">
    <property type="entry name" value="ARM repeat"/>
    <property type="match status" value="1"/>
</dbReference>
<dbReference type="EMBL" id="CAKXAJ010024752">
    <property type="protein sequence ID" value="CAH2229887.1"/>
    <property type="molecule type" value="Genomic_DNA"/>
</dbReference>
<dbReference type="SMART" id="SM01140">
    <property type="entry name" value="Drf_GBD"/>
    <property type="match status" value="1"/>
</dbReference>
<evidence type="ECO:0000256" key="1">
    <source>
        <dbReference type="ARBA" id="ARBA00023449"/>
    </source>
</evidence>
<evidence type="ECO:0000259" key="4">
    <source>
        <dbReference type="PROSITE" id="PS51231"/>
    </source>
</evidence>
<dbReference type="GO" id="GO:0005829">
    <property type="term" value="C:cytosol"/>
    <property type="evidence" value="ECO:0007669"/>
    <property type="project" value="TreeGrafter"/>
</dbReference>
<proteinExistence type="inferred from homology"/>